<dbReference type="CDD" id="cd00167">
    <property type="entry name" value="SANT"/>
    <property type="match status" value="1"/>
</dbReference>
<dbReference type="Proteomes" id="UP001610335">
    <property type="component" value="Unassembled WGS sequence"/>
</dbReference>
<evidence type="ECO:0000256" key="2">
    <source>
        <dbReference type="ARBA" id="ARBA00023125"/>
    </source>
</evidence>
<evidence type="ECO:0000256" key="3">
    <source>
        <dbReference type="ARBA" id="ARBA00023242"/>
    </source>
</evidence>
<feature type="region of interest" description="Disordered" evidence="4">
    <location>
        <begin position="317"/>
        <end position="342"/>
    </location>
</feature>
<name>A0ABR4I5K1_9EURO</name>
<feature type="compositionally biased region" description="Low complexity" evidence="4">
    <location>
        <begin position="697"/>
        <end position="706"/>
    </location>
</feature>
<feature type="compositionally biased region" description="Basic and acidic residues" evidence="4">
    <location>
        <begin position="390"/>
        <end position="412"/>
    </location>
</feature>
<feature type="compositionally biased region" description="Polar residues" evidence="4">
    <location>
        <begin position="322"/>
        <end position="335"/>
    </location>
</feature>
<evidence type="ECO:0000256" key="1">
    <source>
        <dbReference type="ARBA" id="ARBA00004123"/>
    </source>
</evidence>
<dbReference type="EMBL" id="JBFXLS010000060">
    <property type="protein sequence ID" value="KAL2822133.1"/>
    <property type="molecule type" value="Genomic_DNA"/>
</dbReference>
<organism evidence="7 8">
    <name type="scientific">Aspergillus cavernicola</name>
    <dbReference type="NCBI Taxonomy" id="176166"/>
    <lineage>
        <taxon>Eukaryota</taxon>
        <taxon>Fungi</taxon>
        <taxon>Dikarya</taxon>
        <taxon>Ascomycota</taxon>
        <taxon>Pezizomycotina</taxon>
        <taxon>Eurotiomycetes</taxon>
        <taxon>Eurotiomycetidae</taxon>
        <taxon>Eurotiales</taxon>
        <taxon>Aspergillaceae</taxon>
        <taxon>Aspergillus</taxon>
        <taxon>Aspergillus subgen. Nidulantes</taxon>
    </lineage>
</organism>
<feature type="compositionally biased region" description="Low complexity" evidence="4">
    <location>
        <begin position="472"/>
        <end position="502"/>
    </location>
</feature>
<feature type="compositionally biased region" description="Low complexity" evidence="4">
    <location>
        <begin position="615"/>
        <end position="628"/>
    </location>
</feature>
<dbReference type="PROSITE" id="PS50090">
    <property type="entry name" value="MYB_LIKE"/>
    <property type="match status" value="2"/>
</dbReference>
<sequence length="724" mass="79234">MDSSPAAALSAERRLQPIKRKRLVDSLEDSDTPKADRKSGSKFADSPRVPPRTIVGGKARNSESRAPSARPLKISQSTATNRKLSMSPSLSMSDWQAKGRLKQSNGSTNERGETGAFKPKEVETLEAFKIDFCNSNGCPTATFDLMVQHGKEGSFPGQEWIKKKNFWQNVHTILPNRDRRSVYRFMKRHFQASGQKPHEWTNEQEDELVALYQQYGPKWAVLAEMLGRSSDDVVQRWKNRLEHRATMNTGPWSEQELSALQGALQSAWTKMKAESYDVGRDIYEMDESLISWGAVSDSMEHSRSRQQCADKWRRLKSKFTRRSMSQSNSRNTTPLGTPRTERFTKELQQLKNYKSEAYVNFDTDDSDGQEDGADGSGKKSTTTHTTMKQATKEPHETSKPPSADEKSKHSDSDESDSSSSSSSASESETEPKPESSSMLNNKSKPDSEYSSEDESDSSARPTAKSNEKKTSKATATTTETTSSSSGSNSDSDSDSSSDSSESAQKHAVPKVTGISNELTNSHEASDSSSEEEGSDTDDSERADTASAKPQSAKSAIEEDPHSTKRKRERSPAQEDRNPDAKRSKVKEPPSPTRSETSSESSSESEGEDDEEPTEGGKSSAKSSSSDSSSESDAESDASESNVNTESNINKSPKQPTPSNSTASSDSDSSDSEDEHKTEVSGEARVEKDGNNSENDTRSSSSSGSDSSDSDSDNDDEDNEGSIEL</sequence>
<dbReference type="Gene3D" id="1.10.10.60">
    <property type="entry name" value="Homeodomain-like"/>
    <property type="match status" value="2"/>
</dbReference>
<comment type="subcellular location">
    <subcellularLocation>
        <location evidence="1">Nucleus</location>
    </subcellularLocation>
</comment>
<feature type="compositionally biased region" description="Acidic residues" evidence="4">
    <location>
        <begin position="602"/>
        <end position="613"/>
    </location>
</feature>
<dbReference type="PROSITE" id="PS51294">
    <property type="entry name" value="HTH_MYB"/>
    <property type="match status" value="1"/>
</dbReference>
<feature type="compositionally biased region" description="Polar residues" evidence="4">
    <location>
        <begin position="74"/>
        <end position="94"/>
    </location>
</feature>
<dbReference type="PANTHER" id="PTHR46380">
    <property type="entry name" value="CYCLIN-D-BINDING MYB-LIKE TRANSCRIPTION FACTOR 1"/>
    <property type="match status" value="1"/>
</dbReference>
<protein>
    <recommendedName>
        <fullName evidence="9">Myb-like DNA-binding domain protein</fullName>
    </recommendedName>
</protein>
<feature type="compositionally biased region" description="Basic and acidic residues" evidence="4">
    <location>
        <begin position="569"/>
        <end position="587"/>
    </location>
</feature>
<evidence type="ECO:0000259" key="5">
    <source>
        <dbReference type="PROSITE" id="PS50090"/>
    </source>
</evidence>
<proteinExistence type="predicted"/>
<dbReference type="Pfam" id="PF13921">
    <property type="entry name" value="Myb_DNA-bind_6"/>
    <property type="match status" value="1"/>
</dbReference>
<feature type="domain" description="Myb-like" evidence="5">
    <location>
        <begin position="192"/>
        <end position="241"/>
    </location>
</feature>
<feature type="compositionally biased region" description="Acidic residues" evidence="4">
    <location>
        <begin position="528"/>
        <end position="540"/>
    </location>
</feature>
<reference evidence="7 8" key="1">
    <citation type="submission" date="2024-07" db="EMBL/GenBank/DDBJ databases">
        <title>Section-level genome sequencing and comparative genomics of Aspergillus sections Usti and Cavernicolus.</title>
        <authorList>
            <consortium name="Lawrence Berkeley National Laboratory"/>
            <person name="Nybo J.L."/>
            <person name="Vesth T.C."/>
            <person name="Theobald S."/>
            <person name="Frisvad J.C."/>
            <person name="Larsen T.O."/>
            <person name="Kjaerboelling I."/>
            <person name="Rothschild-Mancinelli K."/>
            <person name="Lyhne E.K."/>
            <person name="Kogle M.E."/>
            <person name="Barry K."/>
            <person name="Clum A."/>
            <person name="Na H."/>
            <person name="Ledsgaard L."/>
            <person name="Lin J."/>
            <person name="Lipzen A."/>
            <person name="Kuo A."/>
            <person name="Riley R."/>
            <person name="Mondo S."/>
            <person name="LaButti K."/>
            <person name="Haridas S."/>
            <person name="Pangalinan J."/>
            <person name="Salamov A.A."/>
            <person name="Simmons B.A."/>
            <person name="Magnuson J.K."/>
            <person name="Chen J."/>
            <person name="Drula E."/>
            <person name="Henrissat B."/>
            <person name="Wiebenga A."/>
            <person name="Lubbers R.J."/>
            <person name="Gomes A.C."/>
            <person name="Makela M.R."/>
            <person name="Stajich J."/>
            <person name="Grigoriev I.V."/>
            <person name="Mortensen U.H."/>
            <person name="De vries R.P."/>
            <person name="Baker S.E."/>
            <person name="Andersen M.R."/>
        </authorList>
    </citation>
    <scope>NUCLEOTIDE SEQUENCE [LARGE SCALE GENOMIC DNA]</scope>
    <source>
        <strain evidence="7 8">CBS 600.67</strain>
    </source>
</reference>
<dbReference type="InterPro" id="IPR001005">
    <property type="entry name" value="SANT/Myb"/>
</dbReference>
<comment type="caution">
    <text evidence="7">The sequence shown here is derived from an EMBL/GenBank/DDBJ whole genome shotgun (WGS) entry which is preliminary data.</text>
</comment>
<feature type="compositionally biased region" description="Low complexity" evidence="4">
    <location>
        <begin position="592"/>
        <end position="601"/>
    </location>
</feature>
<feature type="compositionally biased region" description="Acidic residues" evidence="4">
    <location>
        <begin position="362"/>
        <end position="373"/>
    </location>
</feature>
<feature type="compositionally biased region" description="Low complexity" evidence="4">
    <location>
        <begin position="417"/>
        <end position="426"/>
    </location>
</feature>
<feature type="region of interest" description="Disordered" evidence="4">
    <location>
        <begin position="361"/>
        <end position="724"/>
    </location>
</feature>
<accession>A0ABR4I5K1</accession>
<evidence type="ECO:0000313" key="8">
    <source>
        <dbReference type="Proteomes" id="UP001610335"/>
    </source>
</evidence>
<dbReference type="SMART" id="SM00717">
    <property type="entry name" value="SANT"/>
    <property type="match status" value="3"/>
</dbReference>
<feature type="compositionally biased region" description="Basic and acidic residues" evidence="4">
    <location>
        <begin position="673"/>
        <end position="696"/>
    </location>
</feature>
<feature type="domain" description="HTH myb-type" evidence="6">
    <location>
        <begin position="200"/>
        <end position="245"/>
    </location>
</feature>
<dbReference type="InterPro" id="IPR009057">
    <property type="entry name" value="Homeodomain-like_sf"/>
</dbReference>
<feature type="compositionally biased region" description="Polar residues" evidence="4">
    <location>
        <begin position="641"/>
        <end position="662"/>
    </location>
</feature>
<dbReference type="SUPFAM" id="SSF46689">
    <property type="entry name" value="Homeodomain-like"/>
    <property type="match status" value="1"/>
</dbReference>
<dbReference type="InterPro" id="IPR051651">
    <property type="entry name" value="DMTF1_DNA-bind_reg"/>
</dbReference>
<evidence type="ECO:0000259" key="6">
    <source>
        <dbReference type="PROSITE" id="PS51294"/>
    </source>
</evidence>
<gene>
    <name evidence="7" type="ORF">BDW59DRAFT_149681</name>
</gene>
<evidence type="ECO:0008006" key="9">
    <source>
        <dbReference type="Google" id="ProtNLM"/>
    </source>
</evidence>
<evidence type="ECO:0000313" key="7">
    <source>
        <dbReference type="EMBL" id="KAL2822133.1"/>
    </source>
</evidence>
<keyword evidence="8" id="KW-1185">Reference proteome</keyword>
<evidence type="ECO:0000256" key="4">
    <source>
        <dbReference type="SAM" id="MobiDB-lite"/>
    </source>
</evidence>
<feature type="compositionally biased region" description="Low complexity" evidence="4">
    <location>
        <begin position="378"/>
        <end position="389"/>
    </location>
</feature>
<keyword evidence="3" id="KW-0539">Nucleus</keyword>
<keyword evidence="2" id="KW-0238">DNA-binding</keyword>
<feature type="region of interest" description="Disordered" evidence="4">
    <location>
        <begin position="1"/>
        <end position="118"/>
    </location>
</feature>
<feature type="compositionally biased region" description="Acidic residues" evidence="4">
    <location>
        <begin position="707"/>
        <end position="724"/>
    </location>
</feature>
<feature type="domain" description="Myb-like" evidence="5">
    <location>
        <begin position="244"/>
        <end position="316"/>
    </location>
</feature>
<dbReference type="PANTHER" id="PTHR46380:SF2">
    <property type="entry name" value="CYCLIN-D-BINDING MYB-LIKE TRANSCRIPTION FACTOR 1"/>
    <property type="match status" value="1"/>
</dbReference>
<dbReference type="InterPro" id="IPR017930">
    <property type="entry name" value="Myb_dom"/>
</dbReference>